<dbReference type="Gene3D" id="1.20.1070.10">
    <property type="entry name" value="Rhodopsin 7-helix transmembrane proteins"/>
    <property type="match status" value="1"/>
</dbReference>
<keyword evidence="3 10" id="KW-0812">Transmembrane</keyword>
<evidence type="ECO:0000256" key="4">
    <source>
        <dbReference type="ARBA" id="ARBA00022989"/>
    </source>
</evidence>
<dbReference type="OMA" id="ALCKFTI"/>
<comment type="subcellular location">
    <subcellularLocation>
        <location evidence="1">Cell membrane</location>
        <topology evidence="1">Multi-pass membrane protein</topology>
    </subcellularLocation>
</comment>
<dbReference type="OrthoDB" id="9946013at2759"/>
<feature type="transmembrane region" description="Helical" evidence="10">
    <location>
        <begin position="376"/>
        <end position="394"/>
    </location>
</feature>
<keyword evidence="13" id="KW-1185">Reference proteome</keyword>
<name>A0A914A7U4_PATMI</name>
<reference evidence="12" key="1">
    <citation type="submission" date="2022-11" db="UniProtKB">
        <authorList>
            <consortium name="EnsemblMetazoa"/>
        </authorList>
    </citation>
    <scope>IDENTIFICATION</scope>
</reference>
<evidence type="ECO:0000256" key="10">
    <source>
        <dbReference type="SAM" id="Phobius"/>
    </source>
</evidence>
<evidence type="ECO:0000256" key="2">
    <source>
        <dbReference type="ARBA" id="ARBA00022475"/>
    </source>
</evidence>
<dbReference type="Proteomes" id="UP000887568">
    <property type="component" value="Unplaced"/>
</dbReference>
<dbReference type="InterPro" id="IPR017452">
    <property type="entry name" value="GPCR_Rhodpsn_7TM"/>
</dbReference>
<evidence type="ECO:0000256" key="7">
    <source>
        <dbReference type="ARBA" id="ARBA00023170"/>
    </source>
</evidence>
<evidence type="ECO:0000256" key="5">
    <source>
        <dbReference type="ARBA" id="ARBA00023040"/>
    </source>
</evidence>
<dbReference type="GeneID" id="119730599"/>
<evidence type="ECO:0000313" key="12">
    <source>
        <dbReference type="EnsemblMetazoa" id="XP_038059509.1"/>
    </source>
</evidence>
<feature type="transmembrane region" description="Helical" evidence="10">
    <location>
        <begin position="138"/>
        <end position="159"/>
    </location>
</feature>
<keyword evidence="5" id="KW-0297">G-protein coupled receptor</keyword>
<feature type="region of interest" description="Disordered" evidence="9">
    <location>
        <begin position="214"/>
        <end position="244"/>
    </location>
</feature>
<dbReference type="SMART" id="SM01381">
    <property type="entry name" value="7TM_GPCR_Srsx"/>
    <property type="match status" value="1"/>
</dbReference>
<feature type="compositionally biased region" description="Polar residues" evidence="9">
    <location>
        <begin position="271"/>
        <end position="284"/>
    </location>
</feature>
<dbReference type="EnsemblMetazoa" id="XM_038203581.1">
    <property type="protein sequence ID" value="XP_038059509.1"/>
    <property type="gene ID" value="LOC119730599"/>
</dbReference>
<dbReference type="PANTHER" id="PTHR24228:SF59">
    <property type="entry name" value="NEUROPEPTIDE RECEPTOR 15"/>
    <property type="match status" value="1"/>
</dbReference>
<dbReference type="PROSITE" id="PS50262">
    <property type="entry name" value="G_PROTEIN_RECEP_F1_2"/>
    <property type="match status" value="1"/>
</dbReference>
<keyword evidence="2" id="KW-1003">Cell membrane</keyword>
<feature type="compositionally biased region" description="Polar residues" evidence="9">
    <location>
        <begin position="301"/>
        <end position="325"/>
    </location>
</feature>
<protein>
    <recommendedName>
        <fullName evidence="11">G-protein coupled receptors family 1 profile domain-containing protein</fullName>
    </recommendedName>
</protein>
<keyword evidence="8" id="KW-0807">Transducer</keyword>
<dbReference type="GO" id="GO:0004930">
    <property type="term" value="F:G protein-coupled receptor activity"/>
    <property type="evidence" value="ECO:0007669"/>
    <property type="project" value="UniProtKB-KW"/>
</dbReference>
<organism evidence="12 13">
    <name type="scientific">Patiria miniata</name>
    <name type="common">Bat star</name>
    <name type="synonym">Asterina miniata</name>
    <dbReference type="NCBI Taxonomy" id="46514"/>
    <lineage>
        <taxon>Eukaryota</taxon>
        <taxon>Metazoa</taxon>
        <taxon>Echinodermata</taxon>
        <taxon>Eleutherozoa</taxon>
        <taxon>Asterozoa</taxon>
        <taxon>Asteroidea</taxon>
        <taxon>Valvatacea</taxon>
        <taxon>Valvatida</taxon>
        <taxon>Asterinidae</taxon>
        <taxon>Patiria</taxon>
    </lineage>
</organism>
<feature type="transmembrane region" description="Helical" evidence="10">
    <location>
        <begin position="174"/>
        <end position="195"/>
    </location>
</feature>
<dbReference type="SUPFAM" id="SSF81321">
    <property type="entry name" value="Family A G protein-coupled receptor-like"/>
    <property type="match status" value="1"/>
</dbReference>
<evidence type="ECO:0000256" key="6">
    <source>
        <dbReference type="ARBA" id="ARBA00023136"/>
    </source>
</evidence>
<feature type="transmembrane region" description="Helical" evidence="10">
    <location>
        <begin position="338"/>
        <end position="356"/>
    </location>
</feature>
<dbReference type="RefSeq" id="XP_038059509.1">
    <property type="nucleotide sequence ID" value="XM_038203581.1"/>
</dbReference>
<keyword evidence="4 10" id="KW-1133">Transmembrane helix</keyword>
<feature type="transmembrane region" description="Helical" evidence="10">
    <location>
        <begin position="56"/>
        <end position="75"/>
    </location>
</feature>
<feature type="transmembrane region" description="Helical" evidence="10">
    <location>
        <begin position="26"/>
        <end position="49"/>
    </location>
</feature>
<feature type="transmembrane region" description="Helical" evidence="10">
    <location>
        <begin position="95"/>
        <end position="118"/>
    </location>
</feature>
<dbReference type="CDD" id="cd00637">
    <property type="entry name" value="7tm_classA_rhodopsin-like"/>
    <property type="match status" value="1"/>
</dbReference>
<evidence type="ECO:0000256" key="9">
    <source>
        <dbReference type="SAM" id="MobiDB-lite"/>
    </source>
</evidence>
<accession>A0A914A7U4</accession>
<proteinExistence type="predicted"/>
<keyword evidence="6 10" id="KW-0472">Membrane</keyword>
<keyword evidence="7" id="KW-0675">Receptor</keyword>
<dbReference type="Pfam" id="PF00001">
    <property type="entry name" value="7tm_1"/>
    <property type="match status" value="1"/>
</dbReference>
<dbReference type="PANTHER" id="PTHR24228">
    <property type="entry name" value="B2 BRADYKININ RECEPTOR/ANGIOTENSIN II RECEPTOR"/>
    <property type="match status" value="1"/>
</dbReference>
<dbReference type="InterPro" id="IPR000276">
    <property type="entry name" value="GPCR_Rhodpsn"/>
</dbReference>
<evidence type="ECO:0000313" key="13">
    <source>
        <dbReference type="Proteomes" id="UP000887568"/>
    </source>
</evidence>
<sequence length="416" mass="45523">MAFNASESDMDGNQAFYAVELSVIVFVWHLLIVVLGVPGNVLILIVFLAKPRRTSTAVLIMALAAADLFACLARLCEVVYQGIELSGSAPPTGLFVTITVVNNLSLTAAALMTALIALDRYDCICRHSNRLLSHRRSCGAVVFICCLTLCTNIPLFVYLSGNLNWYMVVFSKQVLFYFFDVLVVFVCYGRVYAAIRKHVRVGVNRLTTAGHNPSVLSDTSASGRRNVSRYETRQPPGTIPAIAAPEMPCCSANTAPPSRAPRKVFLDSKTRSPGVTSLSRSLDVTSGGAQGTTLARGGSKSPGSSQRESLSTTNAGQPRASTTRSGPPATLQRRTTRMLFLATLIFLLTYIPYWIFVGMAFAGRPHDAVYHIMRNVLHLMFLNNAVNPLIYGVANRRFRKDVRDVLRKMCGRKSTE</sequence>
<evidence type="ECO:0000256" key="3">
    <source>
        <dbReference type="ARBA" id="ARBA00022692"/>
    </source>
</evidence>
<evidence type="ECO:0000256" key="1">
    <source>
        <dbReference type="ARBA" id="ARBA00004651"/>
    </source>
</evidence>
<feature type="compositionally biased region" description="Polar residues" evidence="9">
    <location>
        <begin position="214"/>
        <end position="225"/>
    </location>
</feature>
<evidence type="ECO:0000259" key="11">
    <source>
        <dbReference type="PROSITE" id="PS50262"/>
    </source>
</evidence>
<dbReference type="PRINTS" id="PR00237">
    <property type="entry name" value="GPCRRHODOPSN"/>
</dbReference>
<evidence type="ECO:0000256" key="8">
    <source>
        <dbReference type="ARBA" id="ARBA00023224"/>
    </source>
</evidence>
<feature type="region of interest" description="Disordered" evidence="9">
    <location>
        <begin position="265"/>
        <end position="330"/>
    </location>
</feature>
<dbReference type="GO" id="GO:0005886">
    <property type="term" value="C:plasma membrane"/>
    <property type="evidence" value="ECO:0007669"/>
    <property type="project" value="UniProtKB-SubCell"/>
</dbReference>
<dbReference type="AlphaFoldDB" id="A0A914A7U4"/>
<feature type="domain" description="G-protein coupled receptors family 1 profile" evidence="11">
    <location>
        <begin position="39"/>
        <end position="391"/>
    </location>
</feature>